<sequence length="163" mass="18742">MVERIDKDNYYLDICETILERGTCLRRNFAAIIVKNDEIISTGYTGAPRGRKNCTDLNFCRREEMNVPRGTRYELCRSVHAEQNAIISARRSDMIGSTLYLVGRESKTGEYVYNAEPCALCKRFIINSGIEKVIIRDDKKKNRSILVKEWIDKDDSLEGDGSY</sequence>
<reference evidence="9 10" key="1">
    <citation type="submission" date="2017-03" db="EMBL/GenBank/DDBJ databases">
        <title>Genome sequence of Clostridium oryzae DSM 28571.</title>
        <authorList>
            <person name="Poehlein A."/>
            <person name="Daniel R."/>
        </authorList>
    </citation>
    <scope>NUCLEOTIDE SEQUENCE [LARGE SCALE GENOMIC DNA]</scope>
    <source>
        <strain evidence="9 10">DSM 28571</strain>
    </source>
</reference>
<dbReference type="GO" id="GO:0008270">
    <property type="term" value="F:zinc ion binding"/>
    <property type="evidence" value="ECO:0007669"/>
    <property type="project" value="InterPro"/>
</dbReference>
<dbReference type="InterPro" id="IPR035105">
    <property type="entry name" value="Deoxycytidylate_deaminase_dom"/>
</dbReference>
<comment type="similarity">
    <text evidence="2">Belongs to the cytidine and deoxycytidylate deaminase family.</text>
</comment>
<dbReference type="InterPro" id="IPR016473">
    <property type="entry name" value="dCMP_deaminase"/>
</dbReference>
<feature type="domain" description="CMP/dCMP-type deaminase" evidence="8">
    <location>
        <begin position="6"/>
        <end position="149"/>
    </location>
</feature>
<accession>A0A1V4IU27</accession>
<organism evidence="9 10">
    <name type="scientific">Clostridium oryzae</name>
    <dbReference type="NCBI Taxonomy" id="1450648"/>
    <lineage>
        <taxon>Bacteria</taxon>
        <taxon>Bacillati</taxon>
        <taxon>Bacillota</taxon>
        <taxon>Clostridia</taxon>
        <taxon>Eubacteriales</taxon>
        <taxon>Clostridiaceae</taxon>
        <taxon>Clostridium</taxon>
    </lineage>
</organism>
<evidence type="ECO:0000256" key="2">
    <source>
        <dbReference type="ARBA" id="ARBA00006576"/>
    </source>
</evidence>
<dbReference type="CDD" id="cd01286">
    <property type="entry name" value="deoxycytidylate_deaminase"/>
    <property type="match status" value="1"/>
</dbReference>
<protein>
    <submittedName>
        <fullName evidence="9">Cytidine and deoxycytidylate deaminase zinc-binding region</fullName>
    </submittedName>
</protein>
<dbReference type="SUPFAM" id="SSF53927">
    <property type="entry name" value="Cytidine deaminase-like"/>
    <property type="match status" value="1"/>
</dbReference>
<dbReference type="GO" id="GO:0006220">
    <property type="term" value="P:pyrimidine nucleotide metabolic process"/>
    <property type="evidence" value="ECO:0007669"/>
    <property type="project" value="InterPro"/>
</dbReference>
<dbReference type="GO" id="GO:0004132">
    <property type="term" value="F:dCMP deaminase activity"/>
    <property type="evidence" value="ECO:0007669"/>
    <property type="project" value="InterPro"/>
</dbReference>
<dbReference type="InterPro" id="IPR016193">
    <property type="entry name" value="Cytidine_deaminase-like"/>
</dbReference>
<dbReference type="PROSITE" id="PS00903">
    <property type="entry name" value="CYT_DCMP_DEAMINASES_1"/>
    <property type="match status" value="1"/>
</dbReference>
<dbReference type="Gene3D" id="3.40.140.10">
    <property type="entry name" value="Cytidine Deaminase, domain 2"/>
    <property type="match status" value="1"/>
</dbReference>
<evidence type="ECO:0000259" key="8">
    <source>
        <dbReference type="PROSITE" id="PS51747"/>
    </source>
</evidence>
<feature type="binding site" evidence="7">
    <location>
        <position position="118"/>
    </location>
    <ligand>
        <name>Zn(2+)</name>
        <dbReference type="ChEBI" id="CHEBI:29105"/>
        <note>catalytic</note>
    </ligand>
</feature>
<evidence type="ECO:0000313" key="9">
    <source>
        <dbReference type="EMBL" id="OPJ63419.1"/>
    </source>
</evidence>
<proteinExistence type="inferred from homology"/>
<dbReference type="InterPro" id="IPR016192">
    <property type="entry name" value="APOBEC/CMP_deaminase_Zn-bd"/>
</dbReference>
<keyword evidence="10" id="KW-1185">Reference proteome</keyword>
<feature type="binding site" evidence="7">
    <location>
        <position position="80"/>
    </location>
    <ligand>
        <name>Zn(2+)</name>
        <dbReference type="ChEBI" id="CHEBI:29105"/>
        <note>catalytic</note>
    </ligand>
</feature>
<dbReference type="InterPro" id="IPR015517">
    <property type="entry name" value="dCMP_deaminase-rel"/>
</dbReference>
<dbReference type="GO" id="GO:0005737">
    <property type="term" value="C:cytoplasm"/>
    <property type="evidence" value="ECO:0007669"/>
    <property type="project" value="TreeGrafter"/>
</dbReference>
<comment type="caution">
    <text evidence="9">The sequence shown here is derived from an EMBL/GenBank/DDBJ whole genome shotgun (WGS) entry which is preliminary data.</text>
</comment>
<dbReference type="PROSITE" id="PS51747">
    <property type="entry name" value="CYT_DCMP_DEAMINASES_2"/>
    <property type="match status" value="1"/>
</dbReference>
<keyword evidence="4" id="KW-0378">Hydrolase</keyword>
<dbReference type="Pfam" id="PF00383">
    <property type="entry name" value="dCMP_cyt_deam_1"/>
    <property type="match status" value="1"/>
</dbReference>
<dbReference type="AlphaFoldDB" id="A0A1V4IU27"/>
<dbReference type="Proteomes" id="UP000190080">
    <property type="component" value="Unassembled WGS sequence"/>
</dbReference>
<keyword evidence="3 7" id="KW-0479">Metal-binding</keyword>
<feature type="binding site" evidence="7">
    <location>
        <position position="121"/>
    </location>
    <ligand>
        <name>Zn(2+)</name>
        <dbReference type="ChEBI" id="CHEBI:29105"/>
        <note>catalytic</note>
    </ligand>
</feature>
<evidence type="ECO:0000256" key="4">
    <source>
        <dbReference type="ARBA" id="ARBA00022801"/>
    </source>
</evidence>
<dbReference type="PANTHER" id="PTHR11086:SF18">
    <property type="entry name" value="DEOXYCYTIDYLATE DEAMINASE"/>
    <property type="match status" value="1"/>
</dbReference>
<name>A0A1V4IU27_9CLOT</name>
<evidence type="ECO:0000256" key="5">
    <source>
        <dbReference type="ARBA" id="ARBA00022833"/>
    </source>
</evidence>
<dbReference type="PANTHER" id="PTHR11086">
    <property type="entry name" value="DEOXYCYTIDYLATE DEAMINASE-RELATED"/>
    <property type="match status" value="1"/>
</dbReference>
<dbReference type="PIRSF" id="PIRSF006019">
    <property type="entry name" value="dCMP_deaminase"/>
    <property type="match status" value="1"/>
</dbReference>
<comment type="cofactor">
    <cofactor evidence="1 7">
        <name>Zn(2+)</name>
        <dbReference type="ChEBI" id="CHEBI:29105"/>
    </cofactor>
</comment>
<dbReference type="EMBL" id="MZGV01000009">
    <property type="protein sequence ID" value="OPJ63419.1"/>
    <property type="molecule type" value="Genomic_DNA"/>
</dbReference>
<keyword evidence="5 7" id="KW-0862">Zinc</keyword>
<evidence type="ECO:0000256" key="1">
    <source>
        <dbReference type="ARBA" id="ARBA00001947"/>
    </source>
</evidence>
<evidence type="ECO:0000256" key="3">
    <source>
        <dbReference type="ARBA" id="ARBA00022723"/>
    </source>
</evidence>
<evidence type="ECO:0000313" key="10">
    <source>
        <dbReference type="Proteomes" id="UP000190080"/>
    </source>
</evidence>
<dbReference type="InterPro" id="IPR002125">
    <property type="entry name" value="CMP_dCMP_dom"/>
</dbReference>
<feature type="active site" description="Proton donor" evidence="6">
    <location>
        <position position="82"/>
    </location>
</feature>
<gene>
    <name evidence="9" type="ORF">CLORY_12010</name>
</gene>
<dbReference type="STRING" id="1450648.CLORY_12010"/>
<evidence type="ECO:0000256" key="7">
    <source>
        <dbReference type="PIRSR" id="PIRSR006019-2"/>
    </source>
</evidence>
<evidence type="ECO:0000256" key="6">
    <source>
        <dbReference type="PIRSR" id="PIRSR006019-1"/>
    </source>
</evidence>